<comment type="similarity">
    <text evidence="1 5">Belongs to the beta-class carbonic anhydrase family.</text>
</comment>
<protein>
    <recommendedName>
        <fullName evidence="5">Carbonic anhydrase</fullName>
        <ecNumber evidence="5">4.2.1.1</ecNumber>
    </recommendedName>
    <alternativeName>
        <fullName evidence="5">Carbonate dehydratase</fullName>
    </alternativeName>
</protein>
<proteinExistence type="inferred from homology"/>
<dbReference type="InterPro" id="IPR036874">
    <property type="entry name" value="Carbonic_anhydrase_sf"/>
</dbReference>
<comment type="catalytic activity">
    <reaction evidence="5">
        <text>hydrogencarbonate + H(+) = CO2 + H2O</text>
        <dbReference type="Rhea" id="RHEA:10748"/>
        <dbReference type="ChEBI" id="CHEBI:15377"/>
        <dbReference type="ChEBI" id="CHEBI:15378"/>
        <dbReference type="ChEBI" id="CHEBI:16526"/>
        <dbReference type="ChEBI" id="CHEBI:17544"/>
        <dbReference type="EC" id="4.2.1.1"/>
    </reaction>
</comment>
<comment type="caution">
    <text evidence="6">The sequence shown here is derived from an EMBL/GenBank/DDBJ whole genome shotgun (WGS) entry which is preliminary data.</text>
</comment>
<evidence type="ECO:0000256" key="1">
    <source>
        <dbReference type="ARBA" id="ARBA00006217"/>
    </source>
</evidence>
<evidence type="ECO:0000313" key="7">
    <source>
        <dbReference type="Proteomes" id="UP000481288"/>
    </source>
</evidence>
<evidence type="ECO:0000256" key="3">
    <source>
        <dbReference type="ARBA" id="ARBA00022833"/>
    </source>
</evidence>
<dbReference type="GO" id="GO:0004089">
    <property type="term" value="F:carbonate dehydratase activity"/>
    <property type="evidence" value="ECO:0007669"/>
    <property type="project" value="UniProtKB-UniRule"/>
</dbReference>
<comment type="function">
    <text evidence="5">Reversible hydration of carbon dioxide.</text>
</comment>
<dbReference type="Pfam" id="PF00484">
    <property type="entry name" value="Pro_CA"/>
    <property type="match status" value="1"/>
</dbReference>
<accession>A0A7D8USX8</accession>
<keyword evidence="7" id="KW-1185">Reference proteome</keyword>
<dbReference type="InterPro" id="IPR001765">
    <property type="entry name" value="Carbonic_anhydrase"/>
</dbReference>
<dbReference type="GO" id="GO:0008270">
    <property type="term" value="F:zinc ion binding"/>
    <property type="evidence" value="ECO:0007669"/>
    <property type="project" value="UniProtKB-UniRule"/>
</dbReference>
<keyword evidence="3 4" id="KW-0862">Zinc</keyword>
<feature type="binding site" evidence="4">
    <location>
        <position position="47"/>
    </location>
    <ligand>
        <name>Zn(2+)</name>
        <dbReference type="ChEBI" id="CHEBI:29105"/>
    </ligand>
</feature>
<evidence type="ECO:0000256" key="5">
    <source>
        <dbReference type="RuleBase" id="RU003956"/>
    </source>
</evidence>
<dbReference type="EC" id="4.2.1.1" evidence="5"/>
<dbReference type="OrthoDB" id="10248475at2759"/>
<dbReference type="PANTHER" id="PTHR43175:SF3">
    <property type="entry name" value="CARBON DISULFIDE HYDROLASE"/>
    <property type="match status" value="1"/>
</dbReference>
<organism evidence="6 7">
    <name type="scientific">Lachnellula cervina</name>
    <dbReference type="NCBI Taxonomy" id="1316786"/>
    <lineage>
        <taxon>Eukaryota</taxon>
        <taxon>Fungi</taxon>
        <taxon>Dikarya</taxon>
        <taxon>Ascomycota</taxon>
        <taxon>Pezizomycotina</taxon>
        <taxon>Leotiomycetes</taxon>
        <taxon>Helotiales</taxon>
        <taxon>Lachnaceae</taxon>
        <taxon>Lachnellula</taxon>
    </lineage>
</organism>
<feature type="binding site" evidence="4">
    <location>
        <position position="98"/>
    </location>
    <ligand>
        <name>Zn(2+)</name>
        <dbReference type="ChEBI" id="CHEBI:29105"/>
    </ligand>
</feature>
<dbReference type="EMBL" id="QGMG01000375">
    <property type="protein sequence ID" value="TVY54111.1"/>
    <property type="molecule type" value="Genomic_DNA"/>
</dbReference>
<dbReference type="SMART" id="SM00947">
    <property type="entry name" value="Pro_CA"/>
    <property type="match status" value="1"/>
</dbReference>
<dbReference type="PANTHER" id="PTHR43175">
    <property type="entry name" value="CARBONIC ANHYDRASE"/>
    <property type="match status" value="1"/>
</dbReference>
<name>A0A7D8USX8_9HELO</name>
<gene>
    <name evidence="6" type="ORF">LCER1_G007010</name>
</gene>
<keyword evidence="5" id="KW-0456">Lyase</keyword>
<dbReference type="CDD" id="cd03379">
    <property type="entry name" value="beta_CA_cladeD"/>
    <property type="match status" value="1"/>
</dbReference>
<feature type="binding site" evidence="4">
    <location>
        <position position="101"/>
    </location>
    <ligand>
        <name>Zn(2+)</name>
        <dbReference type="ChEBI" id="CHEBI:29105"/>
    </ligand>
</feature>
<feature type="binding site" evidence="4">
    <location>
        <position position="45"/>
    </location>
    <ligand>
        <name>Zn(2+)</name>
        <dbReference type="ChEBI" id="CHEBI:29105"/>
    </ligand>
</feature>
<sequence>MVTGPVVEMLARNAKFATTYQSPPGLVQMATALRASGKGVVVISCSDPRLNPYEVLGIDASLKATMIRNAGGRVFDAIRTLAVLQTIGNPATIVVIHHTDCGMTHFYDDDVKKALFKLSPEEKVAIEDMKFGEIKEGIENSIREDVAILKASPLIKKSTQIIGIAYDIMTGVLTEVVGSKSEL</sequence>
<evidence type="ECO:0000256" key="4">
    <source>
        <dbReference type="PIRSR" id="PIRSR601765-1"/>
    </source>
</evidence>
<comment type="cofactor">
    <cofactor evidence="4">
        <name>Zn(2+)</name>
        <dbReference type="ChEBI" id="CHEBI:29105"/>
    </cofactor>
    <text evidence="4">Binds 1 zinc ion per subunit.</text>
</comment>
<evidence type="ECO:0000313" key="6">
    <source>
        <dbReference type="EMBL" id="TVY54111.1"/>
    </source>
</evidence>
<dbReference type="SUPFAM" id="SSF53056">
    <property type="entry name" value="beta-carbonic anhydrase, cab"/>
    <property type="match status" value="1"/>
</dbReference>
<keyword evidence="2 4" id="KW-0479">Metal-binding</keyword>
<dbReference type="Proteomes" id="UP000481288">
    <property type="component" value="Unassembled WGS sequence"/>
</dbReference>
<dbReference type="AlphaFoldDB" id="A0A7D8USX8"/>
<dbReference type="Gene3D" id="3.40.1050.10">
    <property type="entry name" value="Carbonic anhydrase"/>
    <property type="match status" value="1"/>
</dbReference>
<reference evidence="6 7" key="1">
    <citation type="submission" date="2018-05" db="EMBL/GenBank/DDBJ databases">
        <title>Whole genome sequencing for identification of molecular markers to develop diagnostic detection tools for the regulated plant pathogen Lachnellula willkommii.</title>
        <authorList>
            <person name="Giroux E."/>
            <person name="Bilodeau G."/>
        </authorList>
    </citation>
    <scope>NUCLEOTIDE SEQUENCE [LARGE SCALE GENOMIC DNA]</scope>
    <source>
        <strain evidence="6 7">CBS 625.97</strain>
    </source>
</reference>
<evidence type="ECO:0000256" key="2">
    <source>
        <dbReference type="ARBA" id="ARBA00022723"/>
    </source>
</evidence>